<organism evidence="1 2">
    <name type="scientific">Bacteroides caecimuris</name>
    <dbReference type="NCBI Taxonomy" id="1796613"/>
    <lineage>
        <taxon>Bacteria</taxon>
        <taxon>Pseudomonadati</taxon>
        <taxon>Bacteroidota</taxon>
        <taxon>Bacteroidia</taxon>
        <taxon>Bacteroidales</taxon>
        <taxon>Bacteroidaceae</taxon>
        <taxon>Bacteroides</taxon>
    </lineage>
</organism>
<dbReference type="AlphaFoldDB" id="A0A1V0QD47"/>
<protein>
    <submittedName>
        <fullName evidence="1">Uncharacterized protein</fullName>
    </submittedName>
</protein>
<evidence type="ECO:0000313" key="1">
    <source>
        <dbReference type="EMBL" id="ARE60475.1"/>
    </source>
</evidence>
<proteinExistence type="predicted"/>
<gene>
    <name evidence="1" type="ORF">A4V03_20290</name>
</gene>
<accession>A0A1V0QD47</accession>
<reference evidence="2" key="1">
    <citation type="submission" date="2016-04" db="EMBL/GenBank/DDBJ databases">
        <title>Complete Genome Sequences of Twelve Strains of a Stable Defined Moderately Diverse Mouse Microbiota 2 (sDMDMm2).</title>
        <authorList>
            <person name="Uchimura Y."/>
            <person name="Wyss M."/>
            <person name="Brugiroux S."/>
            <person name="Limenitakis J.P."/>
            <person name="Stecher B."/>
            <person name="McCoy K.D."/>
            <person name="Macpherson A.J."/>
        </authorList>
    </citation>
    <scope>NUCLEOTIDE SEQUENCE [LARGE SCALE GENOMIC DNA]</scope>
    <source>
        <strain evidence="2">I48</strain>
    </source>
</reference>
<name>A0A1V0QD47_9BACE</name>
<evidence type="ECO:0000313" key="2">
    <source>
        <dbReference type="Proteomes" id="UP000092631"/>
    </source>
</evidence>
<dbReference type="EMBL" id="CP015401">
    <property type="protein sequence ID" value="ARE60475.1"/>
    <property type="molecule type" value="Genomic_DNA"/>
</dbReference>
<keyword evidence="2" id="KW-1185">Reference proteome</keyword>
<dbReference type="Proteomes" id="UP000092631">
    <property type="component" value="Chromosome"/>
</dbReference>
<sequence>MISKCEYAMSGVVSHKGLLPRLSYLQGYKPTPFLGQSQRNCPSSFYTIYQSPFLSLASPPISAECLYHNHPFHTRYGEAMPDKQGLDFVLFHAGASANRNDTVFHGISQAPSIHPPLLFLPIVSFLSRQVVVRANSDTSYFSLYLR</sequence>
<dbReference type="KEGG" id="bcae:A4V03_20290"/>